<comment type="caution">
    <text evidence="2">The sequence shown here is derived from an EMBL/GenBank/DDBJ whole genome shotgun (WGS) entry which is preliminary data.</text>
</comment>
<keyword evidence="3" id="KW-1185">Reference proteome</keyword>
<feature type="non-terminal residue" evidence="2">
    <location>
        <position position="22"/>
    </location>
</feature>
<evidence type="ECO:0000313" key="3">
    <source>
        <dbReference type="Proteomes" id="UP000265520"/>
    </source>
</evidence>
<evidence type="ECO:0000256" key="1">
    <source>
        <dbReference type="SAM" id="MobiDB-lite"/>
    </source>
</evidence>
<protein>
    <submittedName>
        <fullName evidence="2">Uncharacterized protein</fullName>
    </submittedName>
</protein>
<dbReference type="Proteomes" id="UP000265520">
    <property type="component" value="Unassembled WGS sequence"/>
</dbReference>
<evidence type="ECO:0000313" key="2">
    <source>
        <dbReference type="EMBL" id="MCI94528.1"/>
    </source>
</evidence>
<feature type="region of interest" description="Disordered" evidence="1">
    <location>
        <begin position="1"/>
        <end position="22"/>
    </location>
</feature>
<organism evidence="2 3">
    <name type="scientific">Trifolium medium</name>
    <dbReference type="NCBI Taxonomy" id="97028"/>
    <lineage>
        <taxon>Eukaryota</taxon>
        <taxon>Viridiplantae</taxon>
        <taxon>Streptophyta</taxon>
        <taxon>Embryophyta</taxon>
        <taxon>Tracheophyta</taxon>
        <taxon>Spermatophyta</taxon>
        <taxon>Magnoliopsida</taxon>
        <taxon>eudicotyledons</taxon>
        <taxon>Gunneridae</taxon>
        <taxon>Pentapetalae</taxon>
        <taxon>rosids</taxon>
        <taxon>fabids</taxon>
        <taxon>Fabales</taxon>
        <taxon>Fabaceae</taxon>
        <taxon>Papilionoideae</taxon>
        <taxon>50 kb inversion clade</taxon>
        <taxon>NPAAA clade</taxon>
        <taxon>Hologalegina</taxon>
        <taxon>IRL clade</taxon>
        <taxon>Trifolieae</taxon>
        <taxon>Trifolium</taxon>
    </lineage>
</organism>
<proteinExistence type="predicted"/>
<dbReference type="EMBL" id="LXQA011358914">
    <property type="protein sequence ID" value="MCI94528.1"/>
    <property type="molecule type" value="Genomic_DNA"/>
</dbReference>
<reference evidence="2 3" key="1">
    <citation type="journal article" date="2018" name="Front. Plant Sci.">
        <title>Red Clover (Trifolium pratense) and Zigzag Clover (T. medium) - A Picture of Genomic Similarities and Differences.</title>
        <authorList>
            <person name="Dluhosova J."/>
            <person name="Istvanek J."/>
            <person name="Nedelnik J."/>
            <person name="Repkova J."/>
        </authorList>
    </citation>
    <scope>NUCLEOTIDE SEQUENCE [LARGE SCALE GENOMIC DNA]</scope>
    <source>
        <strain evidence="3">cv. 10/8</strain>
        <tissue evidence="2">Leaf</tissue>
    </source>
</reference>
<sequence>MGAWRARESKREEELEDSSRTR</sequence>
<dbReference type="AlphaFoldDB" id="A0A392W1L6"/>
<accession>A0A392W1L6</accession>
<name>A0A392W1L6_9FABA</name>